<proteinExistence type="predicted"/>
<organism evidence="2 3">
    <name type="scientific">Spizellomyces punctatus (strain DAOM BR117)</name>
    <dbReference type="NCBI Taxonomy" id="645134"/>
    <lineage>
        <taxon>Eukaryota</taxon>
        <taxon>Fungi</taxon>
        <taxon>Fungi incertae sedis</taxon>
        <taxon>Chytridiomycota</taxon>
        <taxon>Chytridiomycota incertae sedis</taxon>
        <taxon>Chytridiomycetes</taxon>
        <taxon>Spizellomycetales</taxon>
        <taxon>Spizellomycetaceae</taxon>
        <taxon>Spizellomyces</taxon>
    </lineage>
</organism>
<feature type="compositionally biased region" description="Basic and acidic residues" evidence="1">
    <location>
        <begin position="181"/>
        <end position="204"/>
    </location>
</feature>
<feature type="compositionally biased region" description="Basic residues" evidence="1">
    <location>
        <begin position="210"/>
        <end position="219"/>
    </location>
</feature>
<evidence type="ECO:0000313" key="3">
    <source>
        <dbReference type="Proteomes" id="UP000053201"/>
    </source>
</evidence>
<feature type="compositionally biased region" description="Low complexity" evidence="1">
    <location>
        <begin position="25"/>
        <end position="43"/>
    </location>
</feature>
<sequence length="279" mass="31537">MSKPRFYPGRLYWFSNIILSASTGATPTSSTASSPHTSALTSPRDSLERLNDATLTDHVYLCPSSPKGTRHSLFIIVTSRSDRLILEDARHLYMPIHPATEPEEIYPYPVTTINPMSSDPNKKLWLYLGRIMTFHEGHLDLDYTLLRNGVTRDTLERINAAVFTVHGLAKARYHFVNAPSDADRDDDRMQSQEPKNEDTPRKPNNENAPGKRKSSRSQRRGQGDRRSSSEHREVNEFGAFPADWDIDFPLSNDDEGVPMSAIPAEVYEVDVDVDDNLCF</sequence>
<dbReference type="RefSeq" id="XP_016612791.1">
    <property type="nucleotide sequence ID" value="XM_016748782.1"/>
</dbReference>
<dbReference type="VEuPathDB" id="FungiDB:SPPG_00457"/>
<protein>
    <submittedName>
        <fullName evidence="2">Uncharacterized protein</fullName>
    </submittedName>
</protein>
<dbReference type="InParanoid" id="A0A0L0HUI9"/>
<dbReference type="Proteomes" id="UP000053201">
    <property type="component" value="Unassembled WGS sequence"/>
</dbReference>
<name>A0A0L0HUI9_SPIPD</name>
<feature type="compositionally biased region" description="Basic and acidic residues" evidence="1">
    <location>
        <begin position="221"/>
        <end position="235"/>
    </location>
</feature>
<feature type="region of interest" description="Disordered" evidence="1">
    <location>
        <begin position="179"/>
        <end position="236"/>
    </location>
</feature>
<feature type="region of interest" description="Disordered" evidence="1">
    <location>
        <begin position="25"/>
        <end position="45"/>
    </location>
</feature>
<reference evidence="2 3" key="1">
    <citation type="submission" date="2009-08" db="EMBL/GenBank/DDBJ databases">
        <title>The Genome Sequence of Spizellomyces punctatus strain DAOM BR117.</title>
        <authorList>
            <consortium name="The Broad Institute Genome Sequencing Platform"/>
            <person name="Russ C."/>
            <person name="Cuomo C."/>
            <person name="Shea T."/>
            <person name="Young S.K."/>
            <person name="Zeng Q."/>
            <person name="Koehrsen M."/>
            <person name="Haas B."/>
            <person name="Borodovsky M."/>
            <person name="Guigo R."/>
            <person name="Alvarado L."/>
            <person name="Berlin A."/>
            <person name="Bochicchio J."/>
            <person name="Borenstein D."/>
            <person name="Chapman S."/>
            <person name="Chen Z."/>
            <person name="Engels R."/>
            <person name="Freedman E."/>
            <person name="Gellesch M."/>
            <person name="Goldberg J."/>
            <person name="Griggs A."/>
            <person name="Gujja S."/>
            <person name="Heiman D."/>
            <person name="Hepburn T."/>
            <person name="Howarth C."/>
            <person name="Jen D."/>
            <person name="Larson L."/>
            <person name="Lewis B."/>
            <person name="Mehta T."/>
            <person name="Park D."/>
            <person name="Pearson M."/>
            <person name="Roberts A."/>
            <person name="Saif S."/>
            <person name="Shenoy N."/>
            <person name="Sisk P."/>
            <person name="Stolte C."/>
            <person name="Sykes S."/>
            <person name="Thomson T."/>
            <person name="Walk T."/>
            <person name="White J."/>
            <person name="Yandava C."/>
            <person name="Burger G."/>
            <person name="Gray M.W."/>
            <person name="Holland P.W.H."/>
            <person name="King N."/>
            <person name="Lang F.B.F."/>
            <person name="Roger A.J."/>
            <person name="Ruiz-Trillo I."/>
            <person name="Lander E."/>
            <person name="Nusbaum C."/>
        </authorList>
    </citation>
    <scope>NUCLEOTIDE SEQUENCE [LARGE SCALE GENOMIC DNA]</scope>
    <source>
        <strain evidence="2 3">DAOM BR117</strain>
    </source>
</reference>
<accession>A0A0L0HUI9</accession>
<evidence type="ECO:0000313" key="2">
    <source>
        <dbReference type="EMBL" id="KND04752.1"/>
    </source>
</evidence>
<dbReference type="EMBL" id="KQ257450">
    <property type="protein sequence ID" value="KND04752.1"/>
    <property type="molecule type" value="Genomic_DNA"/>
</dbReference>
<dbReference type="AlphaFoldDB" id="A0A0L0HUI9"/>
<keyword evidence="3" id="KW-1185">Reference proteome</keyword>
<dbReference type="GeneID" id="27684180"/>
<evidence type="ECO:0000256" key="1">
    <source>
        <dbReference type="SAM" id="MobiDB-lite"/>
    </source>
</evidence>
<gene>
    <name evidence="2" type="ORF">SPPG_00457</name>
</gene>